<dbReference type="Gene3D" id="3.40.395.10">
    <property type="entry name" value="Adenoviral Proteinase, Chain A"/>
    <property type="match status" value="1"/>
</dbReference>
<reference evidence="6" key="2">
    <citation type="submission" date="2015-06" db="UniProtKB">
        <authorList>
            <consortium name="EnsemblPlants"/>
        </authorList>
    </citation>
    <scope>IDENTIFICATION</scope>
</reference>
<dbReference type="PANTHER" id="PTHR34835:SF81">
    <property type="entry name" value="OS06G0475900 PROTEIN"/>
    <property type="match status" value="1"/>
</dbReference>
<evidence type="ECO:0000256" key="3">
    <source>
        <dbReference type="ARBA" id="ARBA00022801"/>
    </source>
</evidence>
<feature type="compositionally biased region" description="Basic and acidic residues" evidence="4">
    <location>
        <begin position="1"/>
        <end position="12"/>
    </location>
</feature>
<dbReference type="AlphaFoldDB" id="A0A0E0PXY1"/>
<accession>A0A0E0PXY1</accession>
<dbReference type="GO" id="GO:0006508">
    <property type="term" value="P:proteolysis"/>
    <property type="evidence" value="ECO:0007669"/>
    <property type="project" value="UniProtKB-KW"/>
</dbReference>
<dbReference type="SUPFAM" id="SSF54001">
    <property type="entry name" value="Cysteine proteinases"/>
    <property type="match status" value="1"/>
</dbReference>
<protein>
    <recommendedName>
        <fullName evidence="5">Ubiquitin-like protease family profile domain-containing protein</fullName>
    </recommendedName>
</protein>
<keyword evidence="3" id="KW-0378">Hydrolase</keyword>
<evidence type="ECO:0000256" key="1">
    <source>
        <dbReference type="ARBA" id="ARBA00005234"/>
    </source>
</evidence>
<dbReference type="Gramene" id="ORUFI06G15930.1">
    <property type="protein sequence ID" value="ORUFI06G15930.1"/>
    <property type="gene ID" value="ORUFI06G15930"/>
</dbReference>
<dbReference type="STRING" id="4529.A0A0E0PXY1"/>
<dbReference type="GO" id="GO:0008234">
    <property type="term" value="F:cysteine-type peptidase activity"/>
    <property type="evidence" value="ECO:0007669"/>
    <property type="project" value="InterPro"/>
</dbReference>
<dbReference type="PANTHER" id="PTHR34835">
    <property type="entry name" value="OS07G0283600 PROTEIN-RELATED"/>
    <property type="match status" value="1"/>
</dbReference>
<feature type="compositionally biased region" description="Polar residues" evidence="4">
    <location>
        <begin position="18"/>
        <end position="29"/>
    </location>
</feature>
<evidence type="ECO:0000256" key="2">
    <source>
        <dbReference type="ARBA" id="ARBA00022670"/>
    </source>
</evidence>
<feature type="region of interest" description="Disordered" evidence="4">
    <location>
        <begin position="1"/>
        <end position="58"/>
    </location>
</feature>
<dbReference type="eggNOG" id="ENOG502R40T">
    <property type="taxonomic scope" value="Eukaryota"/>
</dbReference>
<evidence type="ECO:0000313" key="7">
    <source>
        <dbReference type="Proteomes" id="UP000008022"/>
    </source>
</evidence>
<evidence type="ECO:0000313" key="6">
    <source>
        <dbReference type="EnsemblPlants" id="ORUFI06G15930.1"/>
    </source>
</evidence>
<keyword evidence="7" id="KW-1185">Reference proteome</keyword>
<feature type="compositionally biased region" description="Polar residues" evidence="4">
    <location>
        <begin position="359"/>
        <end position="380"/>
    </location>
</feature>
<reference evidence="7" key="1">
    <citation type="submission" date="2013-06" db="EMBL/GenBank/DDBJ databases">
        <authorList>
            <person name="Zhao Q."/>
        </authorList>
    </citation>
    <scope>NUCLEOTIDE SEQUENCE</scope>
    <source>
        <strain evidence="7">cv. W1943</strain>
    </source>
</reference>
<keyword evidence="2" id="KW-0645">Protease</keyword>
<sequence length="979" mass="108124">MKRKGKMPEKVRSVKFIGSQSQPSEGPTTRSKRARADGGSQQGAAKKRGRKNQQDRAVKHAALVERQSNPSLHAAARSFANDACRALSPIHRQALAALGLGELAKMTLNGLEQPDLTCWLMDRTDPKLMTIDISENKKIVITPWKMLLPSTGLYIRPKDAWIGSDLQKVARINWSKGVFDAVRDSLHKNKTGPRQQTYIRCCVAFLVLLYIDNLKVPKDSLIVDRYQTPHIQLYTKQLVEDISQEDSVIDSSENYVFGNLPMSGILGSCYSHPDYDKEKEPRGDNSGTPFADELVSAVEISFPSMFDTVGPHLSGLQDEHKQRVLDALGEYDRQSKLSADAIAKQIRLVMRVSVTISGESRTQPPLGPQQQPASHSQPDSQHGPVASPTSEEAQDQHIHNTPDISPTNSPPPQPCRIITPDATFNPTPQITSTEPHPHLPGELFPTMDKTASADETQALTPQPDADFQSGYDVGIPLQGIIDITMTFEGTYTTQSHTADGIEGHHDLPDVDNEHGIETVISMQGNTAFNMTTEGTDTAKSPSAYQIDGHHHHPDADPYAPAVEPELPEFGVPNTILALTAYVQDETAEHNTQGDSSHNDDDNLSLSLPPDELLTDSQLAAKIDQICILEGASHDSTEVNKEADYAARQHASPVKYCVKSASPMKHCVKRAARYVPPSSQSVPKDDNVAVQLLDLILSDPTQFGSPPLVEVDCYSANATDIAASFKVGSMTEGIFIDAFASLLFKDEMRDSPETFGKKIFIPTSVTVLHDLFLELAVHYLTFLQGLLNIENVTRVGSKDNFSPRALAEHLSDCLKGVDLSKAEQLLLPIINNDHCTLYIVYLNQGSFDILDSNDYDQIGGKQSQHHYPLAQKVLKRLSDGFQSFMPKVFKKFGNYHREFVKCPKMVPCSNDCAVYVMRSMERYQGNPDKLADDFQPPDSRVLRAQILHQLIFHRFNLAPCIHPAIEGLRPLDDGEGSSHY</sequence>
<dbReference type="Proteomes" id="UP000008022">
    <property type="component" value="Unassembled WGS sequence"/>
</dbReference>
<evidence type="ECO:0000259" key="5">
    <source>
        <dbReference type="Pfam" id="PF02902"/>
    </source>
</evidence>
<feature type="region of interest" description="Disordered" evidence="4">
    <location>
        <begin position="359"/>
        <end position="439"/>
    </location>
</feature>
<dbReference type="HOGENOM" id="CLU_009582_0_0_1"/>
<dbReference type="EnsemblPlants" id="ORUFI06G15930.1">
    <property type="protein sequence ID" value="ORUFI06G15930.1"/>
    <property type="gene ID" value="ORUFI06G15930"/>
</dbReference>
<dbReference type="InterPro" id="IPR038765">
    <property type="entry name" value="Papain-like_cys_pep_sf"/>
</dbReference>
<name>A0A0E0PXY1_ORYRU</name>
<dbReference type="InterPro" id="IPR003653">
    <property type="entry name" value="Peptidase_C48_C"/>
</dbReference>
<feature type="compositionally biased region" description="Basic and acidic residues" evidence="4">
    <location>
        <begin position="273"/>
        <end position="283"/>
    </location>
</feature>
<organism evidence="6 7">
    <name type="scientific">Oryza rufipogon</name>
    <name type="common">Brownbeard rice</name>
    <name type="synonym">Asian wild rice</name>
    <dbReference type="NCBI Taxonomy" id="4529"/>
    <lineage>
        <taxon>Eukaryota</taxon>
        <taxon>Viridiplantae</taxon>
        <taxon>Streptophyta</taxon>
        <taxon>Embryophyta</taxon>
        <taxon>Tracheophyta</taxon>
        <taxon>Spermatophyta</taxon>
        <taxon>Magnoliopsida</taxon>
        <taxon>Liliopsida</taxon>
        <taxon>Poales</taxon>
        <taxon>Poaceae</taxon>
        <taxon>BOP clade</taxon>
        <taxon>Oryzoideae</taxon>
        <taxon>Oryzeae</taxon>
        <taxon>Oryzinae</taxon>
        <taxon>Oryza</taxon>
    </lineage>
</organism>
<comment type="similarity">
    <text evidence="1">Belongs to the peptidase C48 family.</text>
</comment>
<dbReference type="Pfam" id="PF02902">
    <property type="entry name" value="Peptidase_C48"/>
    <property type="match status" value="1"/>
</dbReference>
<feature type="compositionally biased region" description="Polar residues" evidence="4">
    <location>
        <begin position="422"/>
        <end position="434"/>
    </location>
</feature>
<dbReference type="OMA" id="PSAYQID"/>
<evidence type="ECO:0000256" key="4">
    <source>
        <dbReference type="SAM" id="MobiDB-lite"/>
    </source>
</evidence>
<feature type="domain" description="Ubiquitin-like protease family profile" evidence="5">
    <location>
        <begin position="803"/>
        <end position="922"/>
    </location>
</feature>
<proteinExistence type="inferred from homology"/>
<feature type="region of interest" description="Disordered" evidence="4">
    <location>
        <begin position="587"/>
        <end position="607"/>
    </location>
</feature>
<feature type="region of interest" description="Disordered" evidence="4">
    <location>
        <begin position="271"/>
        <end position="290"/>
    </location>
</feature>